<comment type="caution">
    <text evidence="4">The sequence shown here is derived from an EMBL/GenBank/DDBJ whole genome shotgun (WGS) entry which is preliminary data.</text>
</comment>
<feature type="transmembrane region" description="Helical" evidence="2">
    <location>
        <begin position="354"/>
        <end position="376"/>
    </location>
</feature>
<accession>A0A8H7IXI1</accession>
<protein>
    <recommendedName>
        <fullName evidence="3">LCCL domain-containing protein</fullName>
    </recommendedName>
</protein>
<keyword evidence="2" id="KW-1133">Transmembrane helix</keyword>
<feature type="compositionally biased region" description="Basic residues" evidence="1">
    <location>
        <begin position="890"/>
        <end position="901"/>
    </location>
</feature>
<name>A0A8H7IXI1_9PLEO</name>
<dbReference type="SUPFAM" id="SSF69848">
    <property type="entry name" value="LCCL domain"/>
    <property type="match status" value="1"/>
</dbReference>
<feature type="compositionally biased region" description="Polar residues" evidence="1">
    <location>
        <begin position="27"/>
        <end position="36"/>
    </location>
</feature>
<evidence type="ECO:0000256" key="1">
    <source>
        <dbReference type="SAM" id="MobiDB-lite"/>
    </source>
</evidence>
<reference evidence="4" key="1">
    <citation type="submission" date="2018-12" db="EMBL/GenBank/DDBJ databases">
        <authorList>
            <person name="Syme R.A."/>
            <person name="Farfan-Caceres L."/>
            <person name="Lichtenzveig J."/>
        </authorList>
    </citation>
    <scope>NUCLEOTIDE SEQUENCE</scope>
    <source>
        <strain evidence="4">Al4</strain>
    </source>
</reference>
<keyword evidence="2" id="KW-0472">Membrane</keyword>
<feature type="compositionally biased region" description="Polar residues" evidence="1">
    <location>
        <begin position="725"/>
        <end position="739"/>
    </location>
</feature>
<dbReference type="Pfam" id="PF03815">
    <property type="entry name" value="LCCL"/>
    <property type="match status" value="1"/>
</dbReference>
<dbReference type="SMART" id="SM00603">
    <property type="entry name" value="LCCL"/>
    <property type="match status" value="1"/>
</dbReference>
<evidence type="ECO:0000313" key="4">
    <source>
        <dbReference type="EMBL" id="KAF9692687.1"/>
    </source>
</evidence>
<dbReference type="InterPro" id="IPR004043">
    <property type="entry name" value="LCCL"/>
</dbReference>
<feature type="compositionally biased region" description="Polar residues" evidence="1">
    <location>
        <begin position="752"/>
        <end position="771"/>
    </location>
</feature>
<dbReference type="PROSITE" id="PS50820">
    <property type="entry name" value="LCCL"/>
    <property type="match status" value="1"/>
</dbReference>
<feature type="transmembrane region" description="Helical" evidence="2">
    <location>
        <begin position="430"/>
        <end position="450"/>
    </location>
</feature>
<feature type="compositionally biased region" description="Basic and acidic residues" evidence="1">
    <location>
        <begin position="863"/>
        <end position="889"/>
    </location>
</feature>
<feature type="compositionally biased region" description="Polar residues" evidence="1">
    <location>
        <begin position="1"/>
        <end position="10"/>
    </location>
</feature>
<dbReference type="Gene3D" id="2.170.130.20">
    <property type="entry name" value="LCCL-like domain"/>
    <property type="match status" value="1"/>
</dbReference>
<feature type="transmembrane region" description="Helical" evidence="2">
    <location>
        <begin position="119"/>
        <end position="140"/>
    </location>
</feature>
<dbReference type="InterPro" id="IPR051957">
    <property type="entry name" value="CRISP-LCCL_domain"/>
</dbReference>
<feature type="compositionally biased region" description="Low complexity" evidence="1">
    <location>
        <begin position="1056"/>
        <end position="1078"/>
    </location>
</feature>
<reference evidence="4" key="2">
    <citation type="submission" date="2020-09" db="EMBL/GenBank/DDBJ databases">
        <title>Reference genome assembly for Australian Ascochyta lentis isolate Al4.</title>
        <authorList>
            <person name="Lee R.C."/>
            <person name="Farfan-Caceres L.M."/>
            <person name="Debler J.W."/>
            <person name="Williams A.H."/>
            <person name="Henares B.M."/>
        </authorList>
    </citation>
    <scope>NUCLEOTIDE SEQUENCE</scope>
    <source>
        <strain evidence="4">Al4</strain>
    </source>
</reference>
<keyword evidence="2" id="KW-0812">Transmembrane</keyword>
<feature type="region of interest" description="Disordered" evidence="1">
    <location>
        <begin position="715"/>
        <end position="810"/>
    </location>
</feature>
<dbReference type="PANTHER" id="PTHR31331">
    <property type="entry name" value="LCCL DOMAIN PROTEIN (AFU_ORTHOLOGUE AFUA_5G08630)"/>
    <property type="match status" value="1"/>
</dbReference>
<feature type="transmembrane region" description="Helical" evidence="2">
    <location>
        <begin position="309"/>
        <end position="342"/>
    </location>
</feature>
<dbReference type="EMBL" id="RZGK01000018">
    <property type="protein sequence ID" value="KAF9692687.1"/>
    <property type="molecule type" value="Genomic_DNA"/>
</dbReference>
<evidence type="ECO:0000259" key="3">
    <source>
        <dbReference type="PROSITE" id="PS50820"/>
    </source>
</evidence>
<feature type="region of interest" description="Disordered" evidence="1">
    <location>
        <begin position="848"/>
        <end position="910"/>
    </location>
</feature>
<dbReference type="OrthoDB" id="441660at2759"/>
<evidence type="ECO:0000313" key="5">
    <source>
        <dbReference type="Proteomes" id="UP000651452"/>
    </source>
</evidence>
<proteinExistence type="predicted"/>
<feature type="region of interest" description="Disordered" evidence="1">
    <location>
        <begin position="1"/>
        <end position="52"/>
    </location>
</feature>
<feature type="region of interest" description="Disordered" evidence="1">
    <location>
        <begin position="1051"/>
        <end position="1079"/>
    </location>
</feature>
<keyword evidence="5" id="KW-1185">Reference proteome</keyword>
<sequence>MAKSAATTTAAPVDLEIGGSRDPIAASGSSSFTPEDTPSKAATPRRSLEFEDHQPPRLSFAARIWRKTERRLPAPVTRWSRKGIAWFKGPEAPVLHRINPLFEPIQTFPTRLVARLPKPVRFCLFAAAFVVWVVVFGVIISDFSLPTNLAGYGAPVKLGCAAQLWPNAQSCGVDGRNCLPFDNSAFAFNCPADCAGTQVLNPRAIGNQSIVYRSLVVEGTSNTSDDNALVYRGDSFICGAAIHAGIISNGGGGCGMVSLAGERSGYGSSNRNGISSVSFDSSFPLSFGFNTTEAVMSASDKCRDPRWDLLILSTIFTALFSLFTSSPATFFTPVFVIIFFQIAMASDPPSYSNYPSLASTTLGRFLPAAFVGALIYRYSVRKTLLNCKAHMEKTVLWIGGCWVGALGNYTFEQIPIQRLTSHDLHQQPGAITALIIIVLVLFAIVLYQAWCFRTEGRLPRILGLYAILGIGLLICLGIPKLSLRIHHYILALLLLPGTSMQTRVSLLCQGILVGLFINGIARWGFDPILQTAAALRGDAQLGSGIPSIVAAVSGSNITFTWDSILRGYEGVSVIVNDVERYRGVHAGSSGNFTWTRQATDSPEYFRFGFINYLPFGSVSYSDFTRAGTWFSNGTWSDPMPGLQPVISRSHTATEPQSHLKTSNLVCALDRPNSFEPLAMSLNKRTGLYSMPSHHLHGINPVSRPTFNSMDFAADEAERPNDDGSLVQSVKDGNSAGQTPQEKKNKKKKKKQSFTAQEVQQGSGLTPATSTPRIKVTPATASSKGKKAEKTSDGAQSGKKRKRKSEQEDKMVSTIRKSLGSGGFVVGASMLQDVQSFVKAAGDAFNDRNVTAAAPDQPAKKRKSEPSRKSTDTVDFDHMAEETRSIDAKAKKAKKKEKKKEKLRSASATPARPAVVTSVPLPLVFSSPPKKTPVPLPANAFSDAVNARKAERVGRRDSRLLVAETPPSQLSKTPVHTPDSPIPFNLPEAMKASGDKKLKKGIELSPPTPAVDEAPSSAPAVLDKDQRLEVKPGGRVSLTTSNLVRYTQPLNDEARPRPLSRAASAAVSTAGSTTSGGTTPSIKELFARVGKPYSRSGAEIDPFVKPEVKKKAHRESHDEANVKEFTERYRAAQRAVNFSDELEYLSSAVSWRTANDALGPLPCLGIKASGCTTKREHLLQLSKEPATTHLKVLAPTEPNHAALDDAKQRTAEAESFLAHAIAARVPVPIGRLEGAWKLFCPPYSDAHVDKYGFGQRTLTIFSIAGFDDANAYTARLSIPPRSMLYSILSFSAPPHASFRTTTVRTAVEGYAMDVVFLGNGYLLLRVDLSLLLSGKSREGKGGKQVRMEFVGVHESAVRWREEADELEVLGRRLFARYDGEA</sequence>
<evidence type="ECO:0000256" key="2">
    <source>
        <dbReference type="SAM" id="Phobius"/>
    </source>
</evidence>
<organism evidence="4 5">
    <name type="scientific">Ascochyta lentis</name>
    <dbReference type="NCBI Taxonomy" id="205686"/>
    <lineage>
        <taxon>Eukaryota</taxon>
        <taxon>Fungi</taxon>
        <taxon>Dikarya</taxon>
        <taxon>Ascomycota</taxon>
        <taxon>Pezizomycotina</taxon>
        <taxon>Dothideomycetes</taxon>
        <taxon>Pleosporomycetidae</taxon>
        <taxon>Pleosporales</taxon>
        <taxon>Pleosporineae</taxon>
        <taxon>Didymellaceae</taxon>
        <taxon>Ascochyta</taxon>
    </lineage>
</organism>
<dbReference type="InterPro" id="IPR036609">
    <property type="entry name" value="LCCL_sf"/>
</dbReference>
<gene>
    <name evidence="4" type="ORF">EKO04_009452</name>
</gene>
<feature type="domain" description="LCCL" evidence="3">
    <location>
        <begin position="165"/>
        <end position="278"/>
    </location>
</feature>
<dbReference type="Proteomes" id="UP000651452">
    <property type="component" value="Unassembled WGS sequence"/>
</dbReference>
<dbReference type="PANTHER" id="PTHR31331:SF1">
    <property type="entry name" value="CYSTEINE RICH SECRETORY PROTEIN LCCL DOMAIN CONTAINING 2"/>
    <property type="match status" value="1"/>
</dbReference>
<feature type="transmembrane region" description="Helical" evidence="2">
    <location>
        <begin position="462"/>
        <end position="483"/>
    </location>
</feature>